<dbReference type="KEGG" id="hte:Hydth_0081"/>
<evidence type="ECO:0000313" key="1">
    <source>
        <dbReference type="EMBL" id="BAI68547.1"/>
    </source>
</evidence>
<dbReference type="Proteomes" id="UP000002574">
    <property type="component" value="Chromosome"/>
</dbReference>
<dbReference type="eggNOG" id="COG1553">
    <property type="taxonomic scope" value="Bacteria"/>
</dbReference>
<dbReference type="Gene3D" id="3.40.1260.10">
    <property type="entry name" value="DsrEFH-like"/>
    <property type="match status" value="1"/>
</dbReference>
<dbReference type="RefSeq" id="WP_012962730.1">
    <property type="nucleotide sequence ID" value="NC_013799.1"/>
</dbReference>
<evidence type="ECO:0000313" key="2">
    <source>
        <dbReference type="Proteomes" id="UP000002574"/>
    </source>
</evidence>
<keyword evidence="2" id="KW-1185">Reference proteome</keyword>
<protein>
    <submittedName>
        <fullName evidence="1">Uncharacterized protein</fullName>
    </submittedName>
</protein>
<dbReference type="KEGG" id="hth:HTH_0080"/>
<name>D3DFE5_HYDTT</name>
<dbReference type="InterPro" id="IPR027396">
    <property type="entry name" value="DsrEFH-like"/>
</dbReference>
<organism evidence="1 2">
    <name type="scientific">Hydrogenobacter thermophilus (strain DSM 6534 / IAM 12695 / TK-6)</name>
    <dbReference type="NCBI Taxonomy" id="608538"/>
    <lineage>
        <taxon>Bacteria</taxon>
        <taxon>Pseudomonadati</taxon>
        <taxon>Aquificota</taxon>
        <taxon>Aquificia</taxon>
        <taxon>Aquificales</taxon>
        <taxon>Aquificaceae</taxon>
        <taxon>Hydrogenobacter</taxon>
    </lineage>
</organism>
<dbReference type="SUPFAM" id="SSF75169">
    <property type="entry name" value="DsrEFH-like"/>
    <property type="match status" value="1"/>
</dbReference>
<dbReference type="AlphaFoldDB" id="D3DFE5"/>
<dbReference type="InterPro" id="IPR003787">
    <property type="entry name" value="Sulphur_relay_DsrE/F-like"/>
</dbReference>
<sequence length="143" mass="15773">MRSIALILTNLLAVLVLTIYAQEAHDKTHQAQKEGAILVVNLTHDRGISAEMALTFANISLGRGYETVVWLNSEGVRLADAKAKETQAIKLLREFLSKGGKVYVCPVCAQKLKVEKIASGTQWANPDIIFPLITQEKTKIVSW</sequence>
<accession>D3DFE5</accession>
<dbReference type="OrthoDB" id="9812053at2"/>
<dbReference type="STRING" id="608538.HTH_0080"/>
<proteinExistence type="predicted"/>
<reference evidence="1 2" key="1">
    <citation type="journal article" date="2010" name="J. Bacteriol.">
        <title>Complete genome sequence of the thermophilic, obligately chemolithoautotrophic hydrogen-oxidizing bacterium Hydrogenobacter thermophilus TK-6.</title>
        <authorList>
            <person name="Arai H."/>
            <person name="Kanbe H."/>
            <person name="Ishii M."/>
            <person name="Igarashi Y."/>
        </authorList>
    </citation>
    <scope>NUCLEOTIDE SEQUENCE [LARGE SCALE GENOMIC DNA]</scope>
    <source>
        <strain evidence="2">DSM 6534 / IAM 12695 / TK-6 [Tokyo]</strain>
    </source>
</reference>
<gene>
    <name evidence="1" type="ordered locus">HTH_0080</name>
</gene>
<dbReference type="EMBL" id="AP011112">
    <property type="protein sequence ID" value="BAI68547.1"/>
    <property type="molecule type" value="Genomic_DNA"/>
</dbReference>
<dbReference type="Pfam" id="PF02635">
    <property type="entry name" value="DsrE"/>
    <property type="match status" value="1"/>
</dbReference>